<proteinExistence type="predicted"/>
<name>A0ABQ0MDN8_9BACT</name>
<evidence type="ECO:0000313" key="2">
    <source>
        <dbReference type="Proteomes" id="UP000194153"/>
    </source>
</evidence>
<keyword evidence="2" id="KW-1185">Reference proteome</keyword>
<accession>A0ABQ0MDN8</accession>
<evidence type="ECO:0000313" key="1">
    <source>
        <dbReference type="EMBL" id="GAW65227.1"/>
    </source>
</evidence>
<protein>
    <submittedName>
        <fullName evidence="1">Uncharacterized protein</fullName>
    </submittedName>
</protein>
<reference evidence="2" key="2">
    <citation type="submission" date="2017-05" db="EMBL/GenBank/DDBJ databases">
        <title>Draft genome sequence of Geobacter pelophilus, a iron(III)-reducing bacteria.</title>
        <authorList>
            <person name="Aoyagi T."/>
            <person name="Koike H."/>
            <person name="Morita T."/>
            <person name="Sato Y."/>
            <person name="Habe H."/>
            <person name="Hori T."/>
        </authorList>
    </citation>
    <scope>NUCLEOTIDE SEQUENCE [LARGE SCALE GENOMIC DNA]</scope>
    <source>
        <strain evidence="2">Drf2</strain>
    </source>
</reference>
<comment type="caution">
    <text evidence="1">The sequence shown here is derived from an EMBL/GenBank/DDBJ whole genome shotgun (WGS) entry which is preliminary data.</text>
</comment>
<dbReference type="Proteomes" id="UP000194153">
    <property type="component" value="Unassembled WGS sequence"/>
</dbReference>
<gene>
    <name evidence="1" type="ORF">GPEL0_01f0006</name>
</gene>
<reference evidence="1 2" key="1">
    <citation type="submission" date="2017-04" db="EMBL/GenBank/DDBJ databases">
        <authorList>
            <consortium name="Geobacter pelophilus Genome Sequencing"/>
            <person name="Aoyagi T."/>
            <person name="Koike H."/>
            <person name="Hori T."/>
        </authorList>
    </citation>
    <scope>NUCLEOTIDE SEQUENCE [LARGE SCALE GENOMIC DNA]</scope>
    <source>
        <strain evidence="1 2">Drf2</strain>
    </source>
</reference>
<sequence length="42" mass="4518">MAGKCSRIYQGEGAKSEKVLLMAMKKPDESSPGFSEKITGVQ</sequence>
<organism evidence="1 2">
    <name type="scientific">Geoanaerobacter pelophilus</name>
    <dbReference type="NCBI Taxonomy" id="60036"/>
    <lineage>
        <taxon>Bacteria</taxon>
        <taxon>Pseudomonadati</taxon>
        <taxon>Thermodesulfobacteriota</taxon>
        <taxon>Desulfuromonadia</taxon>
        <taxon>Geobacterales</taxon>
        <taxon>Geobacteraceae</taxon>
        <taxon>Geoanaerobacter</taxon>
    </lineage>
</organism>
<dbReference type="EMBL" id="BDQG01000001">
    <property type="protein sequence ID" value="GAW65227.1"/>
    <property type="molecule type" value="Genomic_DNA"/>
</dbReference>